<evidence type="ECO:0000259" key="5">
    <source>
        <dbReference type="Pfam" id="PF00296"/>
    </source>
</evidence>
<dbReference type="Pfam" id="PF00296">
    <property type="entry name" value="Bac_luciferase"/>
    <property type="match status" value="1"/>
</dbReference>
<accession>A0A7C5Y965</accession>
<comment type="caution">
    <text evidence="6">The sequence shown here is derived from an EMBL/GenBank/DDBJ whole genome shotgun (WGS) entry which is preliminary data.</text>
</comment>
<organism evidence="6">
    <name type="scientific">Caldiarchaeum subterraneum</name>
    <dbReference type="NCBI Taxonomy" id="311458"/>
    <lineage>
        <taxon>Archaea</taxon>
        <taxon>Nitrososphaerota</taxon>
        <taxon>Candidatus Caldarchaeales</taxon>
        <taxon>Candidatus Caldarchaeaceae</taxon>
        <taxon>Candidatus Caldarchaeum</taxon>
    </lineage>
</organism>
<dbReference type="PANTHER" id="PTHR42847">
    <property type="entry name" value="ALKANESULFONATE MONOOXYGENASE"/>
    <property type="match status" value="1"/>
</dbReference>
<keyword evidence="1" id="KW-0285">Flavoprotein</keyword>
<evidence type="ECO:0000256" key="3">
    <source>
        <dbReference type="ARBA" id="ARBA00023002"/>
    </source>
</evidence>
<dbReference type="InterPro" id="IPR011251">
    <property type="entry name" value="Luciferase-like_dom"/>
</dbReference>
<feature type="domain" description="Luciferase-like" evidence="5">
    <location>
        <begin position="27"/>
        <end position="258"/>
    </location>
</feature>
<dbReference type="PANTHER" id="PTHR42847:SF8">
    <property type="entry name" value="CONSERVED PROTEIN"/>
    <property type="match status" value="1"/>
</dbReference>
<name>A0A7C5Y965_CALS0</name>
<evidence type="ECO:0000256" key="4">
    <source>
        <dbReference type="ARBA" id="ARBA00023033"/>
    </source>
</evidence>
<dbReference type="EMBL" id="DRXS01000142">
    <property type="protein sequence ID" value="HHR40698.1"/>
    <property type="molecule type" value="Genomic_DNA"/>
</dbReference>
<keyword evidence="3" id="KW-0560">Oxidoreductase</keyword>
<dbReference type="GO" id="GO:0008726">
    <property type="term" value="F:alkanesulfonate monooxygenase activity"/>
    <property type="evidence" value="ECO:0007669"/>
    <property type="project" value="TreeGrafter"/>
</dbReference>
<dbReference type="Gene3D" id="3.20.20.30">
    <property type="entry name" value="Luciferase-like domain"/>
    <property type="match status" value="1"/>
</dbReference>
<evidence type="ECO:0000256" key="1">
    <source>
        <dbReference type="ARBA" id="ARBA00022630"/>
    </source>
</evidence>
<dbReference type="InterPro" id="IPR036661">
    <property type="entry name" value="Luciferase-like_sf"/>
</dbReference>
<evidence type="ECO:0000256" key="2">
    <source>
        <dbReference type="ARBA" id="ARBA00022643"/>
    </source>
</evidence>
<proteinExistence type="predicted"/>
<reference evidence="6" key="1">
    <citation type="journal article" date="2020" name="mSystems">
        <title>Genome- and Community-Level Interaction Insights into Carbon Utilization and Element Cycling Functions of Hydrothermarchaeota in Hydrothermal Sediment.</title>
        <authorList>
            <person name="Zhou Z."/>
            <person name="Liu Y."/>
            <person name="Xu W."/>
            <person name="Pan J."/>
            <person name="Luo Z.H."/>
            <person name="Li M."/>
        </authorList>
    </citation>
    <scope>NUCLEOTIDE SEQUENCE [LARGE SCALE GENOMIC DNA]</scope>
    <source>
        <strain evidence="6">SpSt-1084</strain>
    </source>
</reference>
<sequence>MRELLENATFNIASCGKLVMVVFFGAVLPRYDVDFRKVVDSAVMFEDLGFSSLWVTDHLQPRRASRILESWTLLSALAPLTDARLGTVVLCSCYRHPSLLAKMAGTLDVISNGRLELGIGTGSEPQAEELESLGMEKWPPKETSNRFREYVTVLRLLLKDSGAVDFDGKFYRLSKAVCNTPSVQRPTTFIWIGARKRKMIQIAAELGDGWNFYGETLEEYRNAVAVYDEAVKNFGRKPSKSVFTNTLIYSNDAEKAEMLKHFGPFESEEGALRKTFTILHGTPDKVIKQVEELKNLGAGLIILRDMDPDSSNVRSFAREVLPSFS</sequence>
<dbReference type="InterPro" id="IPR050172">
    <property type="entry name" value="SsuD_RutA_monooxygenase"/>
</dbReference>
<keyword evidence="2" id="KW-0288">FMN</keyword>
<dbReference type="SUPFAM" id="SSF51679">
    <property type="entry name" value="Bacterial luciferase-like"/>
    <property type="match status" value="1"/>
</dbReference>
<dbReference type="AlphaFoldDB" id="A0A7C5Y965"/>
<keyword evidence="4" id="KW-0503">Monooxygenase</keyword>
<dbReference type="GO" id="GO:0046306">
    <property type="term" value="P:alkanesulfonate catabolic process"/>
    <property type="evidence" value="ECO:0007669"/>
    <property type="project" value="TreeGrafter"/>
</dbReference>
<protein>
    <submittedName>
        <fullName evidence="6">LLM class flavin-dependent oxidoreductase</fullName>
    </submittedName>
</protein>
<evidence type="ECO:0000313" key="6">
    <source>
        <dbReference type="EMBL" id="HHR40698.1"/>
    </source>
</evidence>
<gene>
    <name evidence="6" type="ORF">ENM42_02595</name>
</gene>